<dbReference type="NCBIfam" id="NF001325">
    <property type="entry name" value="PRK00259.1-3"/>
    <property type="match status" value="1"/>
</dbReference>
<dbReference type="Proteomes" id="UP000189462">
    <property type="component" value="Unassembled WGS sequence"/>
</dbReference>
<dbReference type="PANTHER" id="PTHR36917">
    <property type="entry name" value="INTRACELLULAR SEPTATION PROTEIN A-RELATED"/>
    <property type="match status" value="1"/>
</dbReference>
<comment type="subcellular location">
    <subcellularLocation>
        <location evidence="5">Cell inner membrane</location>
        <topology evidence="5">Multi-pass membrane protein</topology>
    </subcellularLocation>
</comment>
<feature type="transmembrane region" description="Helical" evidence="5">
    <location>
        <begin position="7"/>
        <end position="27"/>
    </location>
</feature>
<keyword evidence="5" id="KW-0997">Cell inner membrane</keyword>
<organism evidence="6 7">
    <name type="scientific">Thioalkalivibrio denitrificans</name>
    <dbReference type="NCBI Taxonomy" id="108003"/>
    <lineage>
        <taxon>Bacteria</taxon>
        <taxon>Pseudomonadati</taxon>
        <taxon>Pseudomonadota</taxon>
        <taxon>Gammaproteobacteria</taxon>
        <taxon>Chromatiales</taxon>
        <taxon>Ectothiorhodospiraceae</taxon>
        <taxon>Thioalkalivibrio</taxon>
    </lineage>
</organism>
<proteinExistence type="inferred from homology"/>
<evidence type="ECO:0000256" key="1">
    <source>
        <dbReference type="ARBA" id="ARBA00022475"/>
    </source>
</evidence>
<dbReference type="PANTHER" id="PTHR36917:SF1">
    <property type="entry name" value="INNER MEMBRANE-SPANNING PROTEIN YCIB"/>
    <property type="match status" value="1"/>
</dbReference>
<keyword evidence="7" id="KW-1185">Reference proteome</keyword>
<evidence type="ECO:0000256" key="3">
    <source>
        <dbReference type="ARBA" id="ARBA00022989"/>
    </source>
</evidence>
<feature type="transmembrane region" description="Helical" evidence="5">
    <location>
        <begin position="177"/>
        <end position="197"/>
    </location>
</feature>
<dbReference type="RefSeq" id="WP_077278182.1">
    <property type="nucleotide sequence ID" value="NZ_MVBK01000033.1"/>
</dbReference>
<dbReference type="OrthoDB" id="9788219at2"/>
<evidence type="ECO:0000256" key="2">
    <source>
        <dbReference type="ARBA" id="ARBA00022692"/>
    </source>
</evidence>
<evidence type="ECO:0000256" key="5">
    <source>
        <dbReference type="HAMAP-Rule" id="MF_00189"/>
    </source>
</evidence>
<dbReference type="Pfam" id="PF04279">
    <property type="entry name" value="IspA"/>
    <property type="match status" value="1"/>
</dbReference>
<dbReference type="GO" id="GO:0005886">
    <property type="term" value="C:plasma membrane"/>
    <property type="evidence" value="ECO:0007669"/>
    <property type="project" value="UniProtKB-SubCell"/>
</dbReference>
<dbReference type="EMBL" id="MVBK01000033">
    <property type="protein sequence ID" value="OOG25947.1"/>
    <property type="molecule type" value="Genomic_DNA"/>
</dbReference>
<comment type="function">
    <text evidence="5">Plays a role in cell envelope biogenesis, maintenance of cell envelope integrity and membrane homeostasis.</text>
</comment>
<sequence>MKLLYDLLPVILFFLAYKFYGAIPDHWVLGVSAWLPVALDPADAGHAIYLATAVAMVVMVLQLAGGFAIKRKLEAMPLFTGLLIVVLGAATLLLHDPVFILWKPTLVNWLFAAVFLAPPLLGRATLVESLMGHALNVPKRIWAITNHAWVLFFVVSGLVNLFVAYTFSEAFWVDFKLFGMLGMTIVFILGQAAYLAMHHTEPDQHTSSGDSP</sequence>
<accession>A0A1V3NLE7</accession>
<feature type="transmembrane region" description="Helical" evidence="5">
    <location>
        <begin position="76"/>
        <end position="94"/>
    </location>
</feature>
<evidence type="ECO:0000313" key="6">
    <source>
        <dbReference type="EMBL" id="OOG25947.1"/>
    </source>
</evidence>
<feature type="transmembrane region" description="Helical" evidence="5">
    <location>
        <begin position="47"/>
        <end position="69"/>
    </location>
</feature>
<keyword evidence="3 5" id="KW-1133">Transmembrane helix</keyword>
<evidence type="ECO:0000313" key="7">
    <source>
        <dbReference type="Proteomes" id="UP000189462"/>
    </source>
</evidence>
<dbReference type="STRING" id="108003.B1C78_05725"/>
<reference evidence="6 7" key="1">
    <citation type="submission" date="2017-02" db="EMBL/GenBank/DDBJ databases">
        <title>Genomic diversity within the haloalkaliphilic genus Thioalkalivibrio.</title>
        <authorList>
            <person name="Ahn A.-C."/>
            <person name="Meier-Kolthoff J."/>
            <person name="Overmars L."/>
            <person name="Richter M."/>
            <person name="Woyke T."/>
            <person name="Sorokin D.Y."/>
            <person name="Muyzer G."/>
        </authorList>
    </citation>
    <scope>NUCLEOTIDE SEQUENCE [LARGE SCALE GENOMIC DNA]</scope>
    <source>
        <strain evidence="6 7">ALJD</strain>
    </source>
</reference>
<dbReference type="InterPro" id="IPR006008">
    <property type="entry name" value="YciB"/>
</dbReference>
<name>A0A1V3NLE7_9GAMM</name>
<keyword evidence="1 5" id="KW-1003">Cell membrane</keyword>
<gene>
    <name evidence="5" type="primary">yciB</name>
    <name evidence="6" type="ORF">B1C78_05725</name>
</gene>
<comment type="similarity">
    <text evidence="5">Belongs to the YciB family.</text>
</comment>
<feature type="transmembrane region" description="Helical" evidence="5">
    <location>
        <begin position="106"/>
        <end position="126"/>
    </location>
</feature>
<evidence type="ECO:0000256" key="4">
    <source>
        <dbReference type="ARBA" id="ARBA00023136"/>
    </source>
</evidence>
<comment type="caution">
    <text evidence="6">The sequence shown here is derived from an EMBL/GenBank/DDBJ whole genome shotgun (WGS) entry which is preliminary data.</text>
</comment>
<keyword evidence="2 5" id="KW-0812">Transmembrane</keyword>
<keyword evidence="4 5" id="KW-0472">Membrane</keyword>
<feature type="transmembrane region" description="Helical" evidence="5">
    <location>
        <begin position="147"/>
        <end position="165"/>
    </location>
</feature>
<dbReference type="HAMAP" id="MF_00189">
    <property type="entry name" value="YciB"/>
    <property type="match status" value="1"/>
</dbReference>
<protein>
    <recommendedName>
        <fullName evidence="5">Inner membrane-spanning protein YciB</fullName>
    </recommendedName>
</protein>
<dbReference type="AlphaFoldDB" id="A0A1V3NLE7"/>